<evidence type="ECO:0000313" key="1">
    <source>
        <dbReference type="EMBL" id="KHJ75216.1"/>
    </source>
</evidence>
<protein>
    <submittedName>
        <fullName evidence="1">Uncharacterized protein</fullName>
    </submittedName>
</protein>
<evidence type="ECO:0000313" key="2">
    <source>
        <dbReference type="Proteomes" id="UP000053660"/>
    </source>
</evidence>
<dbReference type="Proteomes" id="UP000053660">
    <property type="component" value="Unassembled WGS sequence"/>
</dbReference>
<proteinExistence type="predicted"/>
<keyword evidence="2" id="KW-1185">Reference proteome</keyword>
<name>A0A0B1RUA2_OESDE</name>
<organism evidence="1 2">
    <name type="scientific">Oesophagostomum dentatum</name>
    <name type="common">Nodular worm</name>
    <dbReference type="NCBI Taxonomy" id="61180"/>
    <lineage>
        <taxon>Eukaryota</taxon>
        <taxon>Metazoa</taxon>
        <taxon>Ecdysozoa</taxon>
        <taxon>Nematoda</taxon>
        <taxon>Chromadorea</taxon>
        <taxon>Rhabditida</taxon>
        <taxon>Rhabditina</taxon>
        <taxon>Rhabditomorpha</taxon>
        <taxon>Strongyloidea</taxon>
        <taxon>Strongylidae</taxon>
        <taxon>Oesophagostomum</taxon>
    </lineage>
</organism>
<sequence>MSIVSRARIAIRRLTVFHSLPMRKITCIVFPASMKNSLLVVPFVTKVLFHKKERKNPYVSSPWTSHSTRTATSVKTVDFSCPARSVSKELDATRSIPISTARLAIQIGCVCKLLRNFSTNALVIVSSK</sequence>
<dbReference type="EMBL" id="KN612963">
    <property type="protein sequence ID" value="KHJ75216.1"/>
    <property type="molecule type" value="Genomic_DNA"/>
</dbReference>
<reference evidence="1 2" key="1">
    <citation type="submission" date="2014-03" db="EMBL/GenBank/DDBJ databases">
        <title>Draft genome of the hookworm Oesophagostomum dentatum.</title>
        <authorList>
            <person name="Mitreva M."/>
        </authorList>
    </citation>
    <scope>NUCLEOTIDE SEQUENCE [LARGE SCALE GENOMIC DNA]</scope>
    <source>
        <strain evidence="1 2">OD-Hann</strain>
    </source>
</reference>
<gene>
    <name evidence="1" type="ORF">OESDEN_25168</name>
</gene>
<dbReference type="AlphaFoldDB" id="A0A0B1RUA2"/>
<accession>A0A0B1RUA2</accession>